<dbReference type="RefSeq" id="WP_310127692.1">
    <property type="nucleotide sequence ID" value="NZ_JAVDRP010000039.1"/>
</dbReference>
<feature type="coiled-coil region" evidence="1">
    <location>
        <begin position="248"/>
        <end position="275"/>
    </location>
</feature>
<gene>
    <name evidence="3" type="ORF">J2804_006652</name>
</gene>
<evidence type="ECO:0000259" key="2">
    <source>
        <dbReference type="Pfam" id="PF13476"/>
    </source>
</evidence>
<feature type="coiled-coil region" evidence="1">
    <location>
        <begin position="387"/>
        <end position="434"/>
    </location>
</feature>
<feature type="domain" description="Rad50/SbcC-type AAA" evidence="2">
    <location>
        <begin position="7"/>
        <end position="54"/>
    </location>
</feature>
<reference evidence="3 4" key="1">
    <citation type="submission" date="2023-07" db="EMBL/GenBank/DDBJ databases">
        <title>Sorghum-associated microbial communities from plants grown in Nebraska, USA.</title>
        <authorList>
            <person name="Schachtman D."/>
        </authorList>
    </citation>
    <scope>NUCLEOTIDE SEQUENCE [LARGE SCALE GENOMIC DNA]</scope>
    <source>
        <strain evidence="3 4">DS1316</strain>
    </source>
</reference>
<dbReference type="Pfam" id="PF13476">
    <property type="entry name" value="AAA_23"/>
    <property type="match status" value="1"/>
</dbReference>
<organism evidence="3 4">
    <name type="scientific">Paraburkholderia terricola</name>
    <dbReference type="NCBI Taxonomy" id="169427"/>
    <lineage>
        <taxon>Bacteria</taxon>
        <taxon>Pseudomonadati</taxon>
        <taxon>Pseudomonadota</taxon>
        <taxon>Betaproteobacteria</taxon>
        <taxon>Burkholderiales</taxon>
        <taxon>Burkholderiaceae</taxon>
        <taxon>Paraburkholderia</taxon>
    </lineage>
</organism>
<dbReference type="EMBL" id="JAVDRP010000039">
    <property type="protein sequence ID" value="MDR6413214.1"/>
    <property type="molecule type" value="Genomic_DNA"/>
</dbReference>
<dbReference type="Gene3D" id="3.40.50.300">
    <property type="entry name" value="P-loop containing nucleotide triphosphate hydrolases"/>
    <property type="match status" value="2"/>
</dbReference>
<evidence type="ECO:0000256" key="1">
    <source>
        <dbReference type="SAM" id="Coils"/>
    </source>
</evidence>
<dbReference type="InterPro" id="IPR027417">
    <property type="entry name" value="P-loop_NTPase"/>
</dbReference>
<dbReference type="InterPro" id="IPR038729">
    <property type="entry name" value="Rad50/SbcC_AAA"/>
</dbReference>
<protein>
    <submittedName>
        <fullName evidence="3">Nuclease with TOPRIM domain</fullName>
    </submittedName>
</protein>
<keyword evidence="4" id="KW-1185">Reference proteome</keyword>
<name>A0ABU1M2F4_9BURK</name>
<evidence type="ECO:0000313" key="3">
    <source>
        <dbReference type="EMBL" id="MDR6413214.1"/>
    </source>
</evidence>
<keyword evidence="1" id="KW-0175">Coiled coil</keyword>
<dbReference type="Proteomes" id="UP001264340">
    <property type="component" value="Unassembled WGS sequence"/>
</dbReference>
<dbReference type="SUPFAM" id="SSF52540">
    <property type="entry name" value="P-loop containing nucleoside triphosphate hydrolases"/>
    <property type="match status" value="1"/>
</dbReference>
<comment type="caution">
    <text evidence="3">The sequence shown here is derived from an EMBL/GenBank/DDBJ whole genome shotgun (WGS) entry which is preliminary data.</text>
</comment>
<evidence type="ECO:0000313" key="4">
    <source>
        <dbReference type="Proteomes" id="UP001264340"/>
    </source>
</evidence>
<sequence>MRLLTLKLQARGVNGWESPTLEFGRRLTSLFAPNGSGKTPIVQAVAFSLGFDTKFRDDIREKCEAVVLTVRHRAIDLTIRRAIATDFHATIGAGDRMREFFSEGDFSRVLFEELGMTVPALVGTNRQLTHPYVSTVLPLFYVRQDGGYNEPYRAPATFIASQFVEMVRFAFGLSPRHSYNARREILQAREQLEALQRRVVYQQKVVADLGAESDDSSEAYELLVGQTADLTSRLNELKESVDAQGAANDALAELLQAKEEQIRKARREQGDLRARIAGIESIRAEIEGEIRTLSLNEESKRAFETFFDICGRPDCGLFVSSTESYGKNLLYLKDQIKDLEANSGRTQTQLTVLEVRLVDYGAERQAITSKLAQPEQQNATSQIVLAVQALTRQLMETEQRRAAVDRLKEQRWKLVKLEDDRSRLQDRIAMLGDNGRADLEFNKLRLRIRELTVKWMDILNTPNVSREIEIDLDFRFKFGHEPIDIIGGSTKSRLILAIHAALFEHYLEDEERPFRFLILDTPKQQELSSDDLKKFFDALRVVCSEYNGQILISASEYRHDVRDEDREWLPTYDGASKKMYLGSPKQNA</sequence>
<proteinExistence type="predicted"/>
<accession>A0ABU1M2F4</accession>